<accession>A0A9D1TRI8</accession>
<dbReference type="Proteomes" id="UP000823990">
    <property type="component" value="Unassembled WGS sequence"/>
</dbReference>
<reference evidence="1" key="2">
    <citation type="submission" date="2021-04" db="EMBL/GenBank/DDBJ databases">
        <authorList>
            <person name="Gilroy R."/>
        </authorList>
    </citation>
    <scope>NUCLEOTIDE SEQUENCE</scope>
    <source>
        <strain evidence="1">12435</strain>
    </source>
</reference>
<dbReference type="EMBL" id="DXHS01000050">
    <property type="protein sequence ID" value="HIW02257.1"/>
    <property type="molecule type" value="Genomic_DNA"/>
</dbReference>
<protein>
    <submittedName>
        <fullName evidence="1">Uncharacterized protein</fullName>
    </submittedName>
</protein>
<evidence type="ECO:0000313" key="2">
    <source>
        <dbReference type="Proteomes" id="UP000823990"/>
    </source>
</evidence>
<reference evidence="1" key="1">
    <citation type="journal article" date="2021" name="PeerJ">
        <title>Extensive microbial diversity within the chicken gut microbiome revealed by metagenomics and culture.</title>
        <authorList>
            <person name="Gilroy R."/>
            <person name="Ravi A."/>
            <person name="Getino M."/>
            <person name="Pursley I."/>
            <person name="Horton D.L."/>
            <person name="Alikhan N.F."/>
            <person name="Baker D."/>
            <person name="Gharbi K."/>
            <person name="Hall N."/>
            <person name="Watson M."/>
            <person name="Adriaenssens E.M."/>
            <person name="Foster-Nyarko E."/>
            <person name="Jarju S."/>
            <person name="Secka A."/>
            <person name="Antonio M."/>
            <person name="Oren A."/>
            <person name="Chaudhuri R.R."/>
            <person name="La Ragione R."/>
            <person name="Hildebrand F."/>
            <person name="Pallen M.J."/>
        </authorList>
    </citation>
    <scope>NUCLEOTIDE SEQUENCE</scope>
    <source>
        <strain evidence="1">12435</strain>
    </source>
</reference>
<sequence length="282" mass="30718">MKRVVSMLLSICFVIGLVCASGCAYIAVMPGIAANGLRLYAADIMPMGGEIQETITERIDYAYRDISDYYANPYRVPAYFASGLNNACAITAGGAVIGHFDRLYEELIPNHTGIIFMGQYVYGAQDDAVDAMHQELYTRMGTEAGGTSVDGYVSGMKSYVSSKNRTASVTKAYGSSLDMSACIDALESGKLLTLFINGFAIVGFGGINDYDGYDEIGNTVVQGRHTVTAYGYQIVRYYDSANRLIQEDSYLYVHTGFTSAGLGYIRLNKYTTVEDAYIINIT</sequence>
<name>A0A9D1TRI8_9FIRM</name>
<dbReference type="AlphaFoldDB" id="A0A9D1TRI8"/>
<evidence type="ECO:0000313" key="1">
    <source>
        <dbReference type="EMBL" id="HIW02257.1"/>
    </source>
</evidence>
<comment type="caution">
    <text evidence="1">The sequence shown here is derived from an EMBL/GenBank/DDBJ whole genome shotgun (WGS) entry which is preliminary data.</text>
</comment>
<gene>
    <name evidence="1" type="ORF">H9892_02835</name>
</gene>
<organism evidence="1 2">
    <name type="scientific">Candidatus Protoclostridium stercorigallinarum</name>
    <dbReference type="NCBI Taxonomy" id="2838741"/>
    <lineage>
        <taxon>Bacteria</taxon>
        <taxon>Bacillati</taxon>
        <taxon>Bacillota</taxon>
        <taxon>Clostridia</taxon>
        <taxon>Candidatus Protoclostridium</taxon>
    </lineage>
</organism>
<proteinExistence type="predicted"/>